<organism evidence="1 2">
    <name type="scientific">Melastoma candidum</name>
    <dbReference type="NCBI Taxonomy" id="119954"/>
    <lineage>
        <taxon>Eukaryota</taxon>
        <taxon>Viridiplantae</taxon>
        <taxon>Streptophyta</taxon>
        <taxon>Embryophyta</taxon>
        <taxon>Tracheophyta</taxon>
        <taxon>Spermatophyta</taxon>
        <taxon>Magnoliopsida</taxon>
        <taxon>eudicotyledons</taxon>
        <taxon>Gunneridae</taxon>
        <taxon>Pentapetalae</taxon>
        <taxon>rosids</taxon>
        <taxon>malvids</taxon>
        <taxon>Myrtales</taxon>
        <taxon>Melastomataceae</taxon>
        <taxon>Melastomatoideae</taxon>
        <taxon>Melastomateae</taxon>
        <taxon>Melastoma</taxon>
    </lineage>
</organism>
<comment type="caution">
    <text evidence="1">The sequence shown here is derived from an EMBL/GenBank/DDBJ whole genome shotgun (WGS) entry which is preliminary data.</text>
</comment>
<gene>
    <name evidence="1" type="ORF">MLD38_029490</name>
</gene>
<protein>
    <submittedName>
        <fullName evidence="1">Uncharacterized protein</fullName>
    </submittedName>
</protein>
<name>A0ACB9N611_9MYRT</name>
<evidence type="ECO:0000313" key="2">
    <source>
        <dbReference type="Proteomes" id="UP001057402"/>
    </source>
</evidence>
<dbReference type="EMBL" id="CM042887">
    <property type="protein sequence ID" value="KAI4331292.1"/>
    <property type="molecule type" value="Genomic_DNA"/>
</dbReference>
<sequence length="144" mass="16532">MEMSPKWSIIVVSICFIIIACNTTVNSFDTDLKERTCNGDTYPRGNGGGELQFECTVNRLMRYLLNFTPRNDSRWYYTVDSCYDSAESTAYGYGECTPTLSQQDCFNCMMHAHDDLFKVCTHSVGAQVRLGDCKMRYEKYDFAH</sequence>
<reference evidence="2" key="1">
    <citation type="journal article" date="2023" name="Front. Plant Sci.">
        <title>Chromosomal-level genome assembly of Melastoma candidum provides insights into trichome evolution.</title>
        <authorList>
            <person name="Zhong Y."/>
            <person name="Wu W."/>
            <person name="Sun C."/>
            <person name="Zou P."/>
            <person name="Liu Y."/>
            <person name="Dai S."/>
            <person name="Zhou R."/>
        </authorList>
    </citation>
    <scope>NUCLEOTIDE SEQUENCE [LARGE SCALE GENOMIC DNA]</scope>
</reference>
<accession>A0ACB9N611</accession>
<dbReference type="Proteomes" id="UP001057402">
    <property type="component" value="Chromosome 8"/>
</dbReference>
<evidence type="ECO:0000313" key="1">
    <source>
        <dbReference type="EMBL" id="KAI4331292.1"/>
    </source>
</evidence>
<keyword evidence="2" id="KW-1185">Reference proteome</keyword>
<proteinExistence type="predicted"/>